<protein>
    <recommendedName>
        <fullName evidence="1">FAD-dependent urate hydroxylase HpyO/Asp monooxygenase CreE-like FAD/NAD(P)-binding domain-containing protein</fullName>
    </recommendedName>
</protein>
<dbReference type="RefSeq" id="WP_192507679.1">
    <property type="nucleotide sequence ID" value="NZ_AQGV01000012.1"/>
</dbReference>
<dbReference type="SUPFAM" id="SSF51905">
    <property type="entry name" value="FAD/NAD(P)-binding domain"/>
    <property type="match status" value="1"/>
</dbReference>
<dbReference type="Pfam" id="PF13454">
    <property type="entry name" value="NAD_binding_9"/>
    <property type="match status" value="1"/>
</dbReference>
<gene>
    <name evidence="2" type="ORF">PAUR_a1978</name>
</gene>
<feature type="domain" description="FAD-dependent urate hydroxylase HpyO/Asp monooxygenase CreE-like FAD/NAD(P)-binding" evidence="1">
    <location>
        <begin position="6"/>
        <end position="169"/>
    </location>
</feature>
<dbReference type="InterPro" id="IPR036188">
    <property type="entry name" value="FAD/NAD-bd_sf"/>
</dbReference>
<comment type="caution">
    <text evidence="2">The sequence shown here is derived from an EMBL/GenBank/DDBJ whole genome shotgun (WGS) entry which is preliminary data.</text>
</comment>
<dbReference type="PANTHER" id="PTHR40254:SF1">
    <property type="entry name" value="BLR0577 PROTEIN"/>
    <property type="match status" value="1"/>
</dbReference>
<keyword evidence="3" id="KW-1185">Reference proteome</keyword>
<accession>A0ABR9EDF1</accession>
<evidence type="ECO:0000259" key="1">
    <source>
        <dbReference type="Pfam" id="PF13454"/>
    </source>
</evidence>
<dbReference type="PANTHER" id="PTHR40254">
    <property type="entry name" value="BLR0577 PROTEIN"/>
    <property type="match status" value="1"/>
</dbReference>
<organism evidence="2 3">
    <name type="scientific">Pseudoalteromonas aurantia 208</name>
    <dbReference type="NCBI Taxonomy" id="1314867"/>
    <lineage>
        <taxon>Bacteria</taxon>
        <taxon>Pseudomonadati</taxon>
        <taxon>Pseudomonadota</taxon>
        <taxon>Gammaproteobacteria</taxon>
        <taxon>Alteromonadales</taxon>
        <taxon>Pseudoalteromonadaceae</taxon>
        <taxon>Pseudoalteromonas</taxon>
    </lineage>
</organism>
<dbReference type="Gene3D" id="3.50.50.60">
    <property type="entry name" value="FAD/NAD(P)-binding domain"/>
    <property type="match status" value="1"/>
</dbReference>
<dbReference type="InterPro" id="IPR052189">
    <property type="entry name" value="L-asp_N-monooxygenase_NS-form"/>
</dbReference>
<dbReference type="EMBL" id="AQGV01000012">
    <property type="protein sequence ID" value="MBE0368389.1"/>
    <property type="molecule type" value="Genomic_DNA"/>
</dbReference>
<evidence type="ECO:0000313" key="2">
    <source>
        <dbReference type="EMBL" id="MBE0368389.1"/>
    </source>
</evidence>
<reference evidence="2 3" key="1">
    <citation type="submission" date="2015-03" db="EMBL/GenBank/DDBJ databases">
        <title>Genome sequence of Pseudoalteromonas aurantia.</title>
        <authorList>
            <person name="Xie B.-B."/>
            <person name="Rong J.-C."/>
            <person name="Qin Q.-L."/>
            <person name="Zhang Y.-Z."/>
        </authorList>
    </citation>
    <scope>NUCLEOTIDE SEQUENCE [LARGE SCALE GENOMIC DNA]</scope>
    <source>
        <strain evidence="2 3">208</strain>
    </source>
</reference>
<sequence length="508" mass="56676">MNSKIAIIGGGASSIAFIDAFIEKQTSNSPSPINITVFEKSKDLGPGNAYQGDAESNLLNTKAGYITIFKDKPGDFFQWLTLYRYRWQPLYPNLQVAENSYAPRPLFGMYMANAFDRIVKKAFMKNIIVKVIRSEVIQLTENSDPLPITLKTLCQQSFKFNSVIVACGTLSKSPFSPPINSQIHHTPYPISTLRRNIEKSDSVAIIGARLSAIDAVIGLIENGHHGKITLFSRSHLFPFVRGTQGRYKNTYLSAEFITQHYTSLTLSQLSQLFIKEMCHYQQMHPQECSEEIVFPPTPIKDLSKFLSSEMVKANQNRGWQAILYDTNSILALVWEMLKDADKARFMTTMMSAAMSMRVSIPYENASKIKSYIDNGQLEYIGGDTQIETCAKNILSVKYQGGVSHADSIVYAVGSPRDIYLSDSELIRNMVDTNIAKAHKFGGIDVCNTSYALLNKKGKRSASIYAIGEVTHGCFLFTSALDIIVKHAHNCAKSVHHDLNTYTQHALAV</sequence>
<name>A0ABR9EDF1_9GAMM</name>
<dbReference type="InterPro" id="IPR038732">
    <property type="entry name" value="HpyO/CreE_NAD-binding"/>
</dbReference>
<dbReference type="Proteomes" id="UP000615755">
    <property type="component" value="Unassembled WGS sequence"/>
</dbReference>
<proteinExistence type="predicted"/>
<evidence type="ECO:0000313" key="3">
    <source>
        <dbReference type="Proteomes" id="UP000615755"/>
    </source>
</evidence>